<evidence type="ECO:0000313" key="4">
    <source>
        <dbReference type="Proteomes" id="UP000325787"/>
    </source>
</evidence>
<dbReference type="KEGG" id="ssyi:EKG83_16635"/>
<dbReference type="AlphaFoldDB" id="A0A5Q0HD96"/>
<dbReference type="InterPro" id="IPR036388">
    <property type="entry name" value="WH-like_DNA-bd_sf"/>
</dbReference>
<dbReference type="Gene3D" id="3.30.420.40">
    <property type="match status" value="2"/>
</dbReference>
<evidence type="ECO:0000313" key="3">
    <source>
        <dbReference type="EMBL" id="QFZ24287.1"/>
    </source>
</evidence>
<accession>A0A5Q0HD96</accession>
<keyword evidence="4" id="KW-1185">Reference proteome</keyword>
<dbReference type="Gene3D" id="1.10.10.10">
    <property type="entry name" value="Winged helix-like DNA-binding domain superfamily/Winged helix DNA-binding domain"/>
    <property type="match status" value="1"/>
</dbReference>
<dbReference type="SUPFAM" id="SSF46785">
    <property type="entry name" value="Winged helix' DNA-binding domain"/>
    <property type="match status" value="1"/>
</dbReference>
<dbReference type="OrthoDB" id="3464494at2"/>
<dbReference type="InterPro" id="IPR036390">
    <property type="entry name" value="WH_DNA-bd_sf"/>
</dbReference>
<proteinExistence type="inferred from homology"/>
<feature type="domain" description="HTH marR-type" evidence="2">
    <location>
        <begin position="2"/>
        <end position="40"/>
    </location>
</feature>
<dbReference type="Proteomes" id="UP000325787">
    <property type="component" value="Chromosome"/>
</dbReference>
<name>A0A5Q0HD96_SACSY</name>
<dbReference type="PANTHER" id="PTHR18964">
    <property type="entry name" value="ROK (REPRESSOR, ORF, KINASE) FAMILY"/>
    <property type="match status" value="1"/>
</dbReference>
<gene>
    <name evidence="3" type="ORF">EKG83_16635</name>
</gene>
<protein>
    <submittedName>
        <fullName evidence="3">ROK family transcriptional regulator</fullName>
    </submittedName>
</protein>
<dbReference type="PANTHER" id="PTHR18964:SF149">
    <property type="entry name" value="BIFUNCTIONAL UDP-N-ACETYLGLUCOSAMINE 2-EPIMERASE_N-ACETYLMANNOSAMINE KINASE"/>
    <property type="match status" value="1"/>
</dbReference>
<dbReference type="SUPFAM" id="SSF53067">
    <property type="entry name" value="Actin-like ATPase domain"/>
    <property type="match status" value="1"/>
</dbReference>
<dbReference type="EMBL" id="CP034550">
    <property type="protein sequence ID" value="QFZ24287.1"/>
    <property type="molecule type" value="Genomic_DNA"/>
</dbReference>
<comment type="similarity">
    <text evidence="1">Belongs to the ROK (NagC/XylR) family.</text>
</comment>
<dbReference type="InterPro" id="IPR043129">
    <property type="entry name" value="ATPase_NBD"/>
</dbReference>
<dbReference type="GO" id="GO:0003700">
    <property type="term" value="F:DNA-binding transcription factor activity"/>
    <property type="evidence" value="ECO:0007669"/>
    <property type="project" value="InterPro"/>
</dbReference>
<evidence type="ECO:0000259" key="2">
    <source>
        <dbReference type="Pfam" id="PF01047"/>
    </source>
</evidence>
<evidence type="ECO:0000256" key="1">
    <source>
        <dbReference type="ARBA" id="ARBA00006479"/>
    </source>
</evidence>
<dbReference type="Pfam" id="PF01047">
    <property type="entry name" value="MarR"/>
    <property type="match status" value="1"/>
</dbReference>
<organism evidence="3 4">
    <name type="scientific">Saccharothrix syringae</name>
    <name type="common">Nocardiopsis syringae</name>
    <dbReference type="NCBI Taxonomy" id="103733"/>
    <lineage>
        <taxon>Bacteria</taxon>
        <taxon>Bacillati</taxon>
        <taxon>Actinomycetota</taxon>
        <taxon>Actinomycetes</taxon>
        <taxon>Pseudonocardiales</taxon>
        <taxon>Pseudonocardiaceae</taxon>
        <taxon>Saccharothrix</taxon>
    </lineage>
</organism>
<dbReference type="InterPro" id="IPR000600">
    <property type="entry name" value="ROK"/>
</dbReference>
<dbReference type="Pfam" id="PF00480">
    <property type="entry name" value="ROK"/>
    <property type="match status" value="1"/>
</dbReference>
<dbReference type="InterPro" id="IPR000835">
    <property type="entry name" value="HTH_MarR-typ"/>
</dbReference>
<sequence length="355" mass="37095">MLMELLVHGPMPRAEIAPRLHLSRPTLSRVTRTLVTAGLLAEGPTELRSPTGRPSELLHVRGESHHFLGVKLTADRLYAAVTDLTAAVVASAEEPLRSNRPDDVVRHVAGVAARFDRLTGLGVTLGGVVRGGVVADAAFLGWTDVPLAAALTAATGLPTAVDNDVQALTAAEHWFGAGAGADSMVVITVGAGVGTGLVVDGKPVRGAHGLPPRFAHVLVDPGGPECGRGHRGCAASFLTTDSILRQLDGPPAYEEAVERARSGEPRARRVFDAAGYALGVLIGHAANFLDPRKVLLTGEGLPLYEVARDAVHDGIGDVYEDDPALIDLDVRPFDFGEWARSAAARAIRATVTGAF</sequence>
<reference evidence="4" key="1">
    <citation type="journal article" date="2021" name="Curr. Microbiol.">
        <title>Complete genome of nocamycin-producing strain Saccharothrix syringae NRRL B-16468 reveals the biosynthetic potential for secondary metabolites.</title>
        <authorList>
            <person name="Mo X."/>
            <person name="Yang S."/>
        </authorList>
    </citation>
    <scope>NUCLEOTIDE SEQUENCE [LARGE SCALE GENOMIC DNA]</scope>
    <source>
        <strain evidence="4">ATCC 51364 / DSM 43886 / JCM 6844 / KCTC 9398 / NBRC 14523 / NRRL B-16468 / INA 2240</strain>
    </source>
</reference>